<dbReference type="SMART" id="SM00042">
    <property type="entry name" value="CUB"/>
    <property type="match status" value="2"/>
</dbReference>
<dbReference type="PROSITE" id="PS00135">
    <property type="entry name" value="TRYPSIN_SER"/>
    <property type="match status" value="1"/>
</dbReference>
<dbReference type="Gene3D" id="2.40.10.10">
    <property type="entry name" value="Trypsin-like serine proteases"/>
    <property type="match status" value="3"/>
</dbReference>
<evidence type="ECO:0000256" key="2">
    <source>
        <dbReference type="ARBA" id="ARBA00022525"/>
    </source>
</evidence>
<dbReference type="InterPro" id="IPR001314">
    <property type="entry name" value="Peptidase_S1A"/>
</dbReference>
<evidence type="ECO:0000256" key="1">
    <source>
        <dbReference type="ARBA" id="ARBA00004613"/>
    </source>
</evidence>
<dbReference type="SUPFAM" id="SSF50494">
    <property type="entry name" value="Trypsin-like serine proteases"/>
    <property type="match status" value="1"/>
</dbReference>
<keyword evidence="2" id="KW-0964">Secreted</keyword>
<dbReference type="InterPro" id="IPR043504">
    <property type="entry name" value="Peptidase_S1_PA_chymotrypsin"/>
</dbReference>
<comment type="subcellular location">
    <subcellularLocation>
        <location evidence="1">Secreted</location>
    </subcellularLocation>
</comment>
<keyword evidence="8" id="KW-0325">Glycoprotein</keyword>
<dbReference type="CDD" id="cd00190">
    <property type="entry name" value="Tryp_SPc"/>
    <property type="match status" value="1"/>
</dbReference>
<evidence type="ECO:0000259" key="11">
    <source>
        <dbReference type="PROSITE" id="PS01180"/>
    </source>
</evidence>
<keyword evidence="5 10" id="KW-0378">Hydrolase</keyword>
<organism evidence="13 14">
    <name type="scientific">Oncorhynchus kisutch</name>
    <name type="common">Coho salmon</name>
    <name type="synonym">Salmo kisutch</name>
    <dbReference type="NCBI Taxonomy" id="8019"/>
    <lineage>
        <taxon>Eukaryota</taxon>
        <taxon>Metazoa</taxon>
        <taxon>Chordata</taxon>
        <taxon>Craniata</taxon>
        <taxon>Vertebrata</taxon>
        <taxon>Euteleostomi</taxon>
        <taxon>Actinopterygii</taxon>
        <taxon>Neopterygii</taxon>
        <taxon>Teleostei</taxon>
        <taxon>Protacanthopterygii</taxon>
        <taxon>Salmoniformes</taxon>
        <taxon>Salmonidae</taxon>
        <taxon>Salmoninae</taxon>
        <taxon>Oncorhynchus</taxon>
    </lineage>
</organism>
<dbReference type="PROSITE" id="PS01180">
    <property type="entry name" value="CUB"/>
    <property type="match status" value="2"/>
</dbReference>
<dbReference type="PRINTS" id="PR00722">
    <property type="entry name" value="CHYMOTRYPSIN"/>
</dbReference>
<keyword evidence="6 10" id="KW-0720">Serine protease</keyword>
<feature type="domain" description="Peptidase S1" evidence="12">
    <location>
        <begin position="46"/>
        <end position="301"/>
    </location>
</feature>
<keyword evidence="3 10" id="KW-0645">Protease</keyword>
<dbReference type="GO" id="GO:0004252">
    <property type="term" value="F:serine-type endopeptidase activity"/>
    <property type="evidence" value="ECO:0007669"/>
    <property type="project" value="InterPro"/>
</dbReference>
<name>A0A8C7GZ17_ONCKI</name>
<dbReference type="CDD" id="cd00041">
    <property type="entry name" value="CUB"/>
    <property type="match status" value="2"/>
</dbReference>
<feature type="disulfide bond" evidence="9">
    <location>
        <begin position="444"/>
        <end position="471"/>
    </location>
</feature>
<feature type="domain" description="CUB" evidence="11">
    <location>
        <begin position="318"/>
        <end position="434"/>
    </location>
</feature>
<dbReference type="Pfam" id="PF00431">
    <property type="entry name" value="CUB"/>
    <property type="match status" value="2"/>
</dbReference>
<keyword evidence="7 9" id="KW-1015">Disulfide bond</keyword>
<dbReference type="PANTHER" id="PTHR24252:SF7">
    <property type="entry name" value="HYALIN"/>
    <property type="match status" value="1"/>
</dbReference>
<dbReference type="GO" id="GO:0007340">
    <property type="term" value="P:acrosome reaction"/>
    <property type="evidence" value="ECO:0007669"/>
    <property type="project" value="TreeGrafter"/>
</dbReference>
<dbReference type="Ensembl" id="ENSOKIT00005052406.1">
    <property type="protein sequence ID" value="ENSOKIP00005049677.1"/>
    <property type="gene ID" value="ENSOKIG00005020877.1"/>
</dbReference>
<reference evidence="13" key="1">
    <citation type="submission" date="2025-08" db="UniProtKB">
        <authorList>
            <consortium name="Ensembl"/>
        </authorList>
    </citation>
    <scope>IDENTIFICATION</scope>
</reference>
<evidence type="ECO:0000256" key="5">
    <source>
        <dbReference type="ARBA" id="ARBA00022801"/>
    </source>
</evidence>
<keyword evidence="14" id="KW-1185">Reference proteome</keyword>
<dbReference type="PROSITE" id="PS00134">
    <property type="entry name" value="TRYPSIN_HIS"/>
    <property type="match status" value="1"/>
</dbReference>
<dbReference type="InterPro" id="IPR033116">
    <property type="entry name" value="TRYPSIN_SER"/>
</dbReference>
<sequence length="600" mass="66310">MRCSMSRCSHTFGHVVYFVEQAFFPPTGPKCGLPQIRNLLDRSLRIVGGLEARYGSHPWLVSLRSRGFHFCGGAILTERWILTAAHCFSVVSTNVSVVIGEYDQRVPDEEEQTFTVNTIKIHENYQHASPMSYDIALLEINGHIRLGRFSLRYSDGRLIQWGKKELARQHKQIWDQANGNPLYSHSGGLLPAILREVQLELVEPAKCKYVLQTLRPTQQALTVLCAGPERGGKDACQGDSGGPLICPREDGHWVVVGVTSWGKGCGRSWINNKAKSSAKRGSPGVFTDVKMLLPWIKMKLREGYLTLFNQVWICITDCITDGLTNDFVVVFASTADANPNQRPNSSKICSWSISVPIGSSILLEFLEFDMENDTLCHSDQLTVSVGADSGRPIGRFCGSATPPPVLIDSHSASLQFVSDVSGTGSGFVVRFRGVEGNSVPASGCGTVALVQDQRAVHSLNYPQSYSNDSVCHWVIYAPKGHVVKLDFDDFELEQSDDCEYDSLTVLGDVDTKEEIAVLCGRNVPPPVLSYDNVMVLQFTSDSTVTYRGFHATVSFISKIGECDTDTHKPHIHITHHKKPTDQVIMKLSITDHALTIFYIS</sequence>
<dbReference type="Proteomes" id="UP000694557">
    <property type="component" value="Unassembled WGS sequence"/>
</dbReference>
<dbReference type="GO" id="GO:0006508">
    <property type="term" value="P:proteolysis"/>
    <property type="evidence" value="ECO:0007669"/>
    <property type="project" value="UniProtKB-KW"/>
</dbReference>
<dbReference type="SMART" id="SM00020">
    <property type="entry name" value="Tryp_SPc"/>
    <property type="match status" value="1"/>
</dbReference>
<protein>
    <submittedName>
        <fullName evidence="13">Ovochymase 2</fullName>
    </submittedName>
</protein>
<evidence type="ECO:0000259" key="12">
    <source>
        <dbReference type="PROSITE" id="PS50240"/>
    </source>
</evidence>
<dbReference type="PANTHER" id="PTHR24252">
    <property type="entry name" value="ACROSIN-RELATED"/>
    <property type="match status" value="1"/>
</dbReference>
<dbReference type="Pfam" id="PF00089">
    <property type="entry name" value="Trypsin"/>
    <property type="match status" value="1"/>
</dbReference>
<dbReference type="FunFam" id="2.40.10.10:FF:000068">
    <property type="entry name" value="transmembrane protease serine 2"/>
    <property type="match status" value="1"/>
</dbReference>
<dbReference type="InterPro" id="IPR018114">
    <property type="entry name" value="TRYPSIN_HIS"/>
</dbReference>
<evidence type="ECO:0000256" key="10">
    <source>
        <dbReference type="RuleBase" id="RU363034"/>
    </source>
</evidence>
<evidence type="ECO:0000256" key="8">
    <source>
        <dbReference type="ARBA" id="ARBA00023180"/>
    </source>
</evidence>
<evidence type="ECO:0000256" key="3">
    <source>
        <dbReference type="ARBA" id="ARBA00022670"/>
    </source>
</evidence>
<dbReference type="FunFam" id="2.40.10.10:FF:000054">
    <property type="entry name" value="Complement C1r subcomponent"/>
    <property type="match status" value="1"/>
</dbReference>
<evidence type="ECO:0000313" key="13">
    <source>
        <dbReference type="Ensembl" id="ENSOKIP00005049677.1"/>
    </source>
</evidence>
<dbReference type="PROSITE" id="PS50240">
    <property type="entry name" value="TRYPSIN_DOM"/>
    <property type="match status" value="1"/>
</dbReference>
<dbReference type="InterPro" id="IPR000859">
    <property type="entry name" value="CUB_dom"/>
</dbReference>
<dbReference type="SUPFAM" id="SSF49854">
    <property type="entry name" value="Spermadhesin, CUB domain"/>
    <property type="match status" value="2"/>
</dbReference>
<gene>
    <name evidence="13" type="primary">OVCH2</name>
</gene>
<dbReference type="GO" id="GO:0005576">
    <property type="term" value="C:extracellular region"/>
    <property type="evidence" value="ECO:0007669"/>
    <property type="project" value="UniProtKB-SubCell"/>
</dbReference>
<proteinExistence type="predicted"/>
<dbReference type="InterPro" id="IPR035914">
    <property type="entry name" value="Sperma_CUB_dom_sf"/>
</dbReference>
<evidence type="ECO:0000313" key="14">
    <source>
        <dbReference type="Proteomes" id="UP000694557"/>
    </source>
</evidence>
<evidence type="ECO:0000256" key="6">
    <source>
        <dbReference type="ARBA" id="ARBA00022825"/>
    </source>
</evidence>
<accession>A0A8C7GZ17</accession>
<dbReference type="AlphaFoldDB" id="A0A8C7GZ17"/>
<reference evidence="13" key="2">
    <citation type="submission" date="2025-09" db="UniProtKB">
        <authorList>
            <consortium name="Ensembl"/>
        </authorList>
    </citation>
    <scope>IDENTIFICATION</scope>
</reference>
<dbReference type="GeneTree" id="ENSGT00940000157791"/>
<dbReference type="InterPro" id="IPR009003">
    <property type="entry name" value="Peptidase_S1_PA"/>
</dbReference>
<dbReference type="FunFam" id="2.60.120.290:FF:000013">
    <property type="entry name" value="Membrane frizzled-related protein"/>
    <property type="match status" value="1"/>
</dbReference>
<dbReference type="InterPro" id="IPR001254">
    <property type="entry name" value="Trypsin_dom"/>
</dbReference>
<evidence type="ECO:0000256" key="7">
    <source>
        <dbReference type="ARBA" id="ARBA00023157"/>
    </source>
</evidence>
<dbReference type="Gene3D" id="2.60.120.290">
    <property type="entry name" value="Spermadhesin, CUB domain"/>
    <property type="match status" value="2"/>
</dbReference>
<evidence type="ECO:0000256" key="4">
    <source>
        <dbReference type="ARBA" id="ARBA00022729"/>
    </source>
</evidence>
<evidence type="ECO:0000256" key="9">
    <source>
        <dbReference type="PROSITE-ProRule" id="PRU00059"/>
    </source>
</evidence>
<comment type="caution">
    <text evidence="9">Lacks conserved residue(s) required for the propagation of feature annotation.</text>
</comment>
<feature type="domain" description="CUB" evidence="11">
    <location>
        <begin position="444"/>
        <end position="556"/>
    </location>
</feature>
<keyword evidence="4" id="KW-0732">Signal</keyword>